<protein>
    <recommendedName>
        <fullName evidence="12">Heme A synthase</fullName>
        <shortName evidence="12">HAS</shortName>
        <ecNumber evidence="12">1.17.99.9</ecNumber>
    </recommendedName>
    <alternativeName>
        <fullName evidence="12">Cytochrome aa3-controlling protein</fullName>
    </alternativeName>
</protein>
<dbReference type="EMBL" id="JADJMH010000040">
    <property type="protein sequence ID" value="MBK7677661.1"/>
    <property type="molecule type" value="Genomic_DNA"/>
</dbReference>
<accession>A0A935UI18</accession>
<dbReference type="Pfam" id="PF02628">
    <property type="entry name" value="COX15-CtaA"/>
    <property type="match status" value="1"/>
</dbReference>
<comment type="caution">
    <text evidence="13">The sequence shown here is derived from an EMBL/GenBank/DDBJ whole genome shotgun (WGS) entry which is preliminary data.</text>
</comment>
<evidence type="ECO:0000256" key="3">
    <source>
        <dbReference type="ARBA" id="ARBA00022692"/>
    </source>
</evidence>
<evidence type="ECO:0000256" key="2">
    <source>
        <dbReference type="ARBA" id="ARBA00004141"/>
    </source>
</evidence>
<proteinExistence type="inferred from homology"/>
<name>A0A935UI18_9PROT</name>
<keyword evidence="12" id="KW-1003">Cell membrane</keyword>
<evidence type="ECO:0000256" key="8">
    <source>
        <dbReference type="ARBA" id="ARBA00023133"/>
    </source>
</evidence>
<dbReference type="GO" id="GO:0005886">
    <property type="term" value="C:plasma membrane"/>
    <property type="evidence" value="ECO:0007669"/>
    <property type="project" value="UniProtKB-SubCell"/>
</dbReference>
<evidence type="ECO:0000256" key="5">
    <source>
        <dbReference type="ARBA" id="ARBA00022989"/>
    </source>
</evidence>
<feature type="transmembrane region" description="Helical" evidence="12">
    <location>
        <begin position="9"/>
        <end position="29"/>
    </location>
</feature>
<evidence type="ECO:0000256" key="10">
    <source>
        <dbReference type="ARBA" id="ARBA00044501"/>
    </source>
</evidence>
<comment type="subcellular location">
    <subcellularLocation>
        <location evidence="12">Cell membrane</location>
        <topology evidence="12">Multi-pass membrane protein</topology>
    </subcellularLocation>
    <subcellularLocation>
        <location evidence="2">Membrane</location>
        <topology evidence="2">Multi-pass membrane protein</topology>
    </subcellularLocation>
</comment>
<comment type="subunit">
    <text evidence="12">Interacts with CtaB.</text>
</comment>
<evidence type="ECO:0000256" key="11">
    <source>
        <dbReference type="ARBA" id="ARBA00048044"/>
    </source>
</evidence>
<feature type="transmembrane region" description="Helical" evidence="12">
    <location>
        <begin position="199"/>
        <end position="220"/>
    </location>
</feature>
<comment type="catalytic activity">
    <reaction evidence="11">
        <text>Fe(II)-heme o + 2 A + H2O = Fe(II)-heme a + 2 AH2</text>
        <dbReference type="Rhea" id="RHEA:63388"/>
        <dbReference type="ChEBI" id="CHEBI:13193"/>
        <dbReference type="ChEBI" id="CHEBI:15377"/>
        <dbReference type="ChEBI" id="CHEBI:17499"/>
        <dbReference type="ChEBI" id="CHEBI:60530"/>
        <dbReference type="ChEBI" id="CHEBI:61715"/>
        <dbReference type="EC" id="1.17.99.9"/>
    </reaction>
    <physiologicalReaction direction="left-to-right" evidence="11">
        <dbReference type="Rhea" id="RHEA:63389"/>
    </physiologicalReaction>
</comment>
<dbReference type="Proteomes" id="UP000697998">
    <property type="component" value="Unassembled WGS sequence"/>
</dbReference>
<feature type="binding site" description="axial binding residue" evidence="12">
    <location>
        <position position="321"/>
    </location>
    <ligand>
        <name>heme</name>
        <dbReference type="ChEBI" id="CHEBI:30413"/>
    </ligand>
    <ligandPart>
        <name>Fe</name>
        <dbReference type="ChEBI" id="CHEBI:18248"/>
    </ligandPart>
</feature>
<dbReference type="PANTHER" id="PTHR23289:SF2">
    <property type="entry name" value="CYTOCHROME C OXIDASE ASSEMBLY PROTEIN COX15 HOMOLOG"/>
    <property type="match status" value="1"/>
</dbReference>
<comment type="pathway">
    <text evidence="10 12">Porphyrin-containing compound metabolism; heme A biosynthesis; heme A from heme O: step 1/1.</text>
</comment>
<dbReference type="InterPro" id="IPR003780">
    <property type="entry name" value="COX15/CtaA_fam"/>
</dbReference>
<comment type="similarity">
    <text evidence="12">Belongs to the COX15/CtaA family. Type 2 subfamily.</text>
</comment>
<dbReference type="InterPro" id="IPR023754">
    <property type="entry name" value="HemeA_Synthase_type2"/>
</dbReference>
<evidence type="ECO:0000256" key="7">
    <source>
        <dbReference type="ARBA" id="ARBA00023004"/>
    </source>
</evidence>
<keyword evidence="9 12" id="KW-0472">Membrane</keyword>
<reference evidence="13 14" key="1">
    <citation type="submission" date="2020-10" db="EMBL/GenBank/DDBJ databases">
        <title>Connecting structure to function with the recovery of over 1000 high-quality activated sludge metagenome-assembled genomes encoding full-length rRNA genes using long-read sequencing.</title>
        <authorList>
            <person name="Singleton C.M."/>
            <person name="Petriglieri F."/>
            <person name="Kristensen J.M."/>
            <person name="Kirkegaard R.H."/>
            <person name="Michaelsen T.Y."/>
            <person name="Andersen M.H."/>
            <person name="Karst S.M."/>
            <person name="Dueholm M.S."/>
            <person name="Nielsen P.H."/>
            <person name="Albertsen M."/>
        </authorList>
    </citation>
    <scope>NUCLEOTIDE SEQUENCE [LARGE SCALE GENOMIC DNA]</scope>
    <source>
        <strain evidence="13">EsbW_18-Q3-R4-48_BATAC.285</strain>
    </source>
</reference>
<organism evidence="13 14">
    <name type="scientific">Candidatus Accumulibacter proximus</name>
    <dbReference type="NCBI Taxonomy" id="2954385"/>
    <lineage>
        <taxon>Bacteria</taxon>
        <taxon>Pseudomonadati</taxon>
        <taxon>Pseudomonadota</taxon>
        <taxon>Betaproteobacteria</taxon>
        <taxon>Candidatus Accumulibacter</taxon>
    </lineage>
</organism>
<dbReference type="HAMAP" id="MF_01665">
    <property type="entry name" value="HemeA_synth_type2"/>
    <property type="match status" value="1"/>
</dbReference>
<keyword evidence="3 12" id="KW-0812">Transmembrane</keyword>
<feature type="binding site" description="axial binding residue" evidence="12">
    <location>
        <position position="260"/>
    </location>
    <ligand>
        <name>heme</name>
        <dbReference type="ChEBI" id="CHEBI:30413"/>
    </ligand>
    <ligandPart>
        <name>Fe</name>
        <dbReference type="ChEBI" id="CHEBI:18248"/>
    </ligandPart>
</feature>
<dbReference type="GO" id="GO:0046872">
    <property type="term" value="F:metal ion binding"/>
    <property type="evidence" value="ECO:0007669"/>
    <property type="project" value="UniProtKB-KW"/>
</dbReference>
<dbReference type="GO" id="GO:0120547">
    <property type="term" value="F:heme A synthase activity"/>
    <property type="evidence" value="ECO:0007669"/>
    <property type="project" value="UniProtKB-EC"/>
</dbReference>
<keyword evidence="5 12" id="KW-1133">Transmembrane helix</keyword>
<feature type="transmembrane region" description="Helical" evidence="12">
    <location>
        <begin position="124"/>
        <end position="142"/>
    </location>
</feature>
<sequence length="349" mass="39042">MDKVARRQVALWLLICSAMVFGILVVGGVTRLTHSGLSIVEWQPIVGIIPPLDQAEWDETFEKYKKTPEYQQVNHQMTLDEFKGIFFWEYWHRVLGRLIGVVFLLPFLYFWLRGKIEPSLVPKLLGIFILGGLQGAMGWYMVKSGLVDDPRVSHYRLTAHLSLAFLIFVAMFWVALGLLAERARSAHGAGLRQLQRIGFWLAIVVGYMVVSGGLVAGIRAGKAYNTFPLMNGHLLPPESFIIDPWYLNFFNNMALVQFDHRLGAWLLAFLLPWFWWKIRSAAVSSTARRVATVLLVALFVQIGLGIATLLLAVPVGLGAAHQGGAMVVLGLLLWLNHELRLAPAAGRTT</sequence>
<keyword evidence="7 12" id="KW-0408">Iron</keyword>
<dbReference type="GO" id="GO:0016653">
    <property type="term" value="F:oxidoreductase activity, acting on NAD(P)H, heme protein as acceptor"/>
    <property type="evidence" value="ECO:0007669"/>
    <property type="project" value="TreeGrafter"/>
</dbReference>
<feature type="transmembrane region" description="Helical" evidence="12">
    <location>
        <begin position="157"/>
        <end position="179"/>
    </location>
</feature>
<evidence type="ECO:0000256" key="9">
    <source>
        <dbReference type="ARBA" id="ARBA00023136"/>
    </source>
</evidence>
<keyword evidence="4 12" id="KW-0479">Metal-binding</keyword>
<evidence type="ECO:0000256" key="12">
    <source>
        <dbReference type="HAMAP-Rule" id="MF_01665"/>
    </source>
</evidence>
<evidence type="ECO:0000256" key="1">
    <source>
        <dbReference type="ARBA" id="ARBA00001970"/>
    </source>
</evidence>
<feature type="transmembrane region" description="Helical" evidence="12">
    <location>
        <begin position="290"/>
        <end position="313"/>
    </location>
</feature>
<comment type="function">
    <text evidence="12">Catalyzes the conversion of heme O to heme A by two successive hydroxylations of the methyl group at C8. The first hydroxylation forms heme I, the second hydroxylation results in an unstable dihydroxymethyl group, which spontaneously dehydrates, resulting in the formyl group of heme A.</text>
</comment>
<gene>
    <name evidence="12" type="primary">ctaA</name>
    <name evidence="13" type="ORF">IPJ27_24600</name>
</gene>
<evidence type="ECO:0000313" key="13">
    <source>
        <dbReference type="EMBL" id="MBK7677661.1"/>
    </source>
</evidence>
<dbReference type="EC" id="1.17.99.9" evidence="12"/>
<feature type="transmembrane region" description="Helical" evidence="12">
    <location>
        <begin position="262"/>
        <end position="278"/>
    </location>
</feature>
<keyword evidence="8 12" id="KW-0350">Heme biosynthesis</keyword>
<dbReference type="PANTHER" id="PTHR23289">
    <property type="entry name" value="CYTOCHROME C OXIDASE ASSEMBLY PROTEIN COX15"/>
    <property type="match status" value="1"/>
</dbReference>
<keyword evidence="6 12" id="KW-0560">Oxidoreductase</keyword>
<evidence type="ECO:0000256" key="4">
    <source>
        <dbReference type="ARBA" id="ARBA00022723"/>
    </source>
</evidence>
<evidence type="ECO:0000256" key="6">
    <source>
        <dbReference type="ARBA" id="ARBA00023002"/>
    </source>
</evidence>
<feature type="transmembrane region" description="Helical" evidence="12">
    <location>
        <begin position="94"/>
        <end position="112"/>
    </location>
</feature>
<dbReference type="AlphaFoldDB" id="A0A935UI18"/>
<comment type="cofactor">
    <cofactor evidence="1 12">
        <name>heme b</name>
        <dbReference type="ChEBI" id="CHEBI:60344"/>
    </cofactor>
</comment>
<dbReference type="GO" id="GO:0006784">
    <property type="term" value="P:heme A biosynthetic process"/>
    <property type="evidence" value="ECO:0007669"/>
    <property type="project" value="UniProtKB-UniRule"/>
</dbReference>
<feature type="transmembrane region" description="Helical" evidence="12">
    <location>
        <begin position="319"/>
        <end position="337"/>
    </location>
</feature>
<evidence type="ECO:0000313" key="14">
    <source>
        <dbReference type="Proteomes" id="UP000697998"/>
    </source>
</evidence>